<reference evidence="2" key="1">
    <citation type="submission" date="2023-07" db="EMBL/GenBank/DDBJ databases">
        <authorList>
            <consortium name="AG Swart"/>
            <person name="Singh M."/>
            <person name="Singh A."/>
            <person name="Seah K."/>
            <person name="Emmerich C."/>
        </authorList>
    </citation>
    <scope>NUCLEOTIDE SEQUENCE</scope>
    <source>
        <strain evidence="2">DP1</strain>
    </source>
</reference>
<dbReference type="Pfam" id="PF00069">
    <property type="entry name" value="Pkinase"/>
    <property type="match status" value="1"/>
</dbReference>
<keyword evidence="3" id="KW-1185">Reference proteome</keyword>
<evidence type="ECO:0000259" key="1">
    <source>
        <dbReference type="PROSITE" id="PS50011"/>
    </source>
</evidence>
<protein>
    <recommendedName>
        <fullName evidence="1">Protein kinase domain-containing protein</fullName>
    </recommendedName>
</protein>
<organism evidence="2 3">
    <name type="scientific">Euplotes crassus</name>
    <dbReference type="NCBI Taxonomy" id="5936"/>
    <lineage>
        <taxon>Eukaryota</taxon>
        <taxon>Sar</taxon>
        <taxon>Alveolata</taxon>
        <taxon>Ciliophora</taxon>
        <taxon>Intramacronucleata</taxon>
        <taxon>Spirotrichea</taxon>
        <taxon>Hypotrichia</taxon>
        <taxon>Euplotida</taxon>
        <taxon>Euplotidae</taxon>
        <taxon>Moneuplotes</taxon>
    </lineage>
</organism>
<evidence type="ECO:0000313" key="3">
    <source>
        <dbReference type="Proteomes" id="UP001295684"/>
    </source>
</evidence>
<comment type="caution">
    <text evidence="2">The sequence shown here is derived from an EMBL/GenBank/DDBJ whole genome shotgun (WGS) entry which is preliminary data.</text>
</comment>
<dbReference type="GO" id="GO:0004672">
    <property type="term" value="F:protein kinase activity"/>
    <property type="evidence" value="ECO:0007669"/>
    <property type="project" value="InterPro"/>
</dbReference>
<dbReference type="PROSITE" id="PS50011">
    <property type="entry name" value="PROTEIN_KINASE_DOM"/>
    <property type="match status" value="1"/>
</dbReference>
<accession>A0AAD2D5N3</accession>
<dbReference type="EMBL" id="CAMPGE010024278">
    <property type="protein sequence ID" value="CAI2382129.1"/>
    <property type="molecule type" value="Genomic_DNA"/>
</dbReference>
<dbReference type="SMART" id="SM00220">
    <property type="entry name" value="S_TKc"/>
    <property type="match status" value="1"/>
</dbReference>
<dbReference type="Gene3D" id="1.10.510.10">
    <property type="entry name" value="Transferase(Phosphotransferase) domain 1"/>
    <property type="match status" value="1"/>
</dbReference>
<name>A0AAD2D5N3_EUPCR</name>
<dbReference type="AlphaFoldDB" id="A0AAD2D5N3"/>
<dbReference type="PANTHER" id="PTHR24362:SF309">
    <property type="entry name" value="PROTEIN KINASE DOMAIN-CONTAINING PROTEIN"/>
    <property type="match status" value="1"/>
</dbReference>
<dbReference type="GO" id="GO:0005524">
    <property type="term" value="F:ATP binding"/>
    <property type="evidence" value="ECO:0007669"/>
    <property type="project" value="InterPro"/>
</dbReference>
<feature type="domain" description="Protein kinase" evidence="1">
    <location>
        <begin position="1"/>
        <end position="275"/>
    </location>
</feature>
<dbReference type="PANTHER" id="PTHR24362">
    <property type="entry name" value="SERINE/THREONINE-PROTEIN KINASE NEK"/>
    <property type="match status" value="1"/>
</dbReference>
<dbReference type="SUPFAM" id="SSF56112">
    <property type="entry name" value="Protein kinase-like (PK-like)"/>
    <property type="match status" value="1"/>
</dbReference>
<dbReference type="InterPro" id="IPR000719">
    <property type="entry name" value="Prot_kinase_dom"/>
</dbReference>
<dbReference type="Proteomes" id="UP001295684">
    <property type="component" value="Unassembled WGS sequence"/>
</dbReference>
<dbReference type="InterPro" id="IPR011009">
    <property type="entry name" value="Kinase-like_dom_sf"/>
</dbReference>
<proteinExistence type="predicted"/>
<gene>
    <name evidence="2" type="ORF">ECRASSUSDP1_LOCUS23597</name>
</gene>
<sequence>MTTISKEEDATYLHVQDYLFSDFVIKAFNPKKYASYQEAAEAIMRERKLSILFEGHPNIVQAFGGSIEGVYLWKESKKTIMYSIHEHCQINTVKSIMELEGTFSVEAAIKVMKEILCALKFMHEREFAHLNLCLDNICLDQSMTAKLAKAEKAQYSDCSDSKVKNKTGVSYFKAPEMAQNWDYLYDPFMADIYSLAICVFEMITGHQPSEPYLQRVFYEYDCDERMEDYLNKEDLVDKPGYECIPSDLKILLSEMTLKEPLNRPPIEEIVQYPLFN</sequence>
<evidence type="ECO:0000313" key="2">
    <source>
        <dbReference type="EMBL" id="CAI2382129.1"/>
    </source>
</evidence>